<protein>
    <recommendedName>
        <fullName evidence="6">Receptor ligand binding region domain-containing protein</fullName>
    </recommendedName>
</protein>
<gene>
    <name evidence="7" type="ORF">KSF_059180</name>
</gene>
<evidence type="ECO:0000256" key="1">
    <source>
        <dbReference type="ARBA" id="ARBA00004370"/>
    </source>
</evidence>
<proteinExistence type="predicted"/>
<dbReference type="PANTHER" id="PTHR30483:SF6">
    <property type="entry name" value="PERIPLASMIC BINDING PROTEIN OF ABC TRANSPORTER FOR NATURAL AMINO ACIDS"/>
    <property type="match status" value="1"/>
</dbReference>
<evidence type="ECO:0000256" key="4">
    <source>
        <dbReference type="ARBA" id="ARBA00023136"/>
    </source>
</evidence>
<dbReference type="SUPFAM" id="SSF53822">
    <property type="entry name" value="Periplasmic binding protein-like I"/>
    <property type="match status" value="1"/>
</dbReference>
<dbReference type="EMBL" id="BNJK01000001">
    <property type="protein sequence ID" value="GHO95870.1"/>
    <property type="molecule type" value="Genomic_DNA"/>
</dbReference>
<dbReference type="PANTHER" id="PTHR30483">
    <property type="entry name" value="LEUCINE-SPECIFIC-BINDING PROTEIN"/>
    <property type="match status" value="1"/>
</dbReference>
<evidence type="ECO:0000313" key="7">
    <source>
        <dbReference type="EMBL" id="GHO95870.1"/>
    </source>
</evidence>
<dbReference type="AlphaFoldDB" id="A0A8J3IP13"/>
<keyword evidence="8" id="KW-1185">Reference proteome</keyword>
<feature type="transmembrane region" description="Helical" evidence="5">
    <location>
        <begin position="115"/>
        <end position="134"/>
    </location>
</feature>
<dbReference type="InterPro" id="IPR028082">
    <property type="entry name" value="Peripla_BP_I"/>
</dbReference>
<dbReference type="InterPro" id="IPR051010">
    <property type="entry name" value="BCAA_transport"/>
</dbReference>
<keyword evidence="3 5" id="KW-1133">Transmembrane helix</keyword>
<feature type="transmembrane region" description="Helical" evidence="5">
    <location>
        <begin position="25"/>
        <end position="42"/>
    </location>
</feature>
<dbReference type="InterPro" id="IPR001828">
    <property type="entry name" value="ANF_lig-bd_rcpt"/>
</dbReference>
<evidence type="ECO:0000256" key="5">
    <source>
        <dbReference type="SAM" id="Phobius"/>
    </source>
</evidence>
<keyword evidence="4 5" id="KW-0472">Membrane</keyword>
<evidence type="ECO:0000256" key="2">
    <source>
        <dbReference type="ARBA" id="ARBA00022692"/>
    </source>
</evidence>
<name>A0A8J3IP13_9CHLR</name>
<evidence type="ECO:0000259" key="6">
    <source>
        <dbReference type="Pfam" id="PF01094"/>
    </source>
</evidence>
<comment type="caution">
    <text evidence="7">The sequence shown here is derived from an EMBL/GenBank/DDBJ whole genome shotgun (WGS) entry which is preliminary data.</text>
</comment>
<dbReference type="GO" id="GO:0016020">
    <property type="term" value="C:membrane"/>
    <property type="evidence" value="ECO:0007669"/>
    <property type="project" value="UniProtKB-SubCell"/>
</dbReference>
<dbReference type="Gene3D" id="3.40.50.2300">
    <property type="match status" value="2"/>
</dbReference>
<dbReference type="Proteomes" id="UP000597444">
    <property type="component" value="Unassembled WGS sequence"/>
</dbReference>
<organism evidence="7 8">
    <name type="scientific">Reticulibacter mediterranei</name>
    <dbReference type="NCBI Taxonomy" id="2778369"/>
    <lineage>
        <taxon>Bacteria</taxon>
        <taxon>Bacillati</taxon>
        <taxon>Chloroflexota</taxon>
        <taxon>Ktedonobacteria</taxon>
        <taxon>Ktedonobacterales</taxon>
        <taxon>Reticulibacteraceae</taxon>
        <taxon>Reticulibacter</taxon>
    </lineage>
</organism>
<feature type="transmembrane region" description="Helical" evidence="5">
    <location>
        <begin position="209"/>
        <end position="227"/>
    </location>
</feature>
<accession>A0A8J3IP13</accession>
<comment type="subcellular location">
    <subcellularLocation>
        <location evidence="1">Membrane</location>
    </subcellularLocation>
</comment>
<dbReference type="RefSeq" id="WP_220206528.1">
    <property type="nucleotide sequence ID" value="NZ_BNJK01000001.1"/>
</dbReference>
<sequence length="737" mass="81007">MKEQEQKQLPANQPGRLQYTIKRSTRTVIIIASAFSIPGWFLSEIYHVNVVVTFFSIFFTVAGVAVGLLEVISKGSGDGPNESGSDEKLPIKLPSWLSNILKLILQKIHISFQQFVKYGLFGLALVIILFLAIWNFYTDLYYRLDIGFMLISVFLFLLGIAITLLYFLPSLSRKSQSAVPPTNSAPELVEQKNVLSTRFLLKKIELEKWLRVPLLLILALSFIWNIGQYRIADVCDGAQTPSSLNGIGATVQGRECIGLSDGSIIFDAARPNGDLKRNAANQIRHGASRSTALSLFEEAITADPTDAEALIYLEDFWVNNSPHITIVVAATLSGLYITDGRDTLQGVYVAQKEYNDKCQLQGSDCPLLNILIANTGSGITDEAQYTHDVTVQIMQAAKKDPTIVAIMDGLASQSTFDINDEVMAHPNHILPMVAAKATSDFLTRMPHFLRVAPPNSLQAQMGAKYAKMQLKSNRVAIFYRQENTYSGNLKDDFINEYQDANHQVVAVEAYPGRNPGVLQDKLSTVLALKPDLIYCACYSNEVSVILEHLPTTGPFAHLLVLGGDAFFETGDFTPGALTHLSRLRFTALAYPEIWRDLPMTNVSFFADYGKLFEPANLYAADGFGFTHLTPGIMVAYDAMLTLTTAATRAFVIGKQAHTPQNLERALFQIQGKQAIQGITGQISVGGNGDPVNKAIVVLSIDNSNKFHCIWLYGQFLAGKLTPPDQLNNGQTCTTAVG</sequence>
<evidence type="ECO:0000256" key="3">
    <source>
        <dbReference type="ARBA" id="ARBA00022989"/>
    </source>
</evidence>
<feature type="transmembrane region" description="Helical" evidence="5">
    <location>
        <begin position="48"/>
        <end position="69"/>
    </location>
</feature>
<reference evidence="7" key="1">
    <citation type="submission" date="2020-10" db="EMBL/GenBank/DDBJ databases">
        <title>Taxonomic study of unclassified bacteria belonging to the class Ktedonobacteria.</title>
        <authorList>
            <person name="Yabe S."/>
            <person name="Wang C.M."/>
            <person name="Zheng Y."/>
            <person name="Sakai Y."/>
            <person name="Cavaletti L."/>
            <person name="Monciardini P."/>
            <person name="Donadio S."/>
        </authorList>
    </citation>
    <scope>NUCLEOTIDE SEQUENCE</scope>
    <source>
        <strain evidence="7">ID150040</strain>
    </source>
</reference>
<evidence type="ECO:0000313" key="8">
    <source>
        <dbReference type="Proteomes" id="UP000597444"/>
    </source>
</evidence>
<dbReference type="Pfam" id="PF01094">
    <property type="entry name" value="ANF_receptor"/>
    <property type="match status" value="1"/>
</dbReference>
<feature type="domain" description="Receptor ligand binding region" evidence="6">
    <location>
        <begin position="389"/>
        <end position="547"/>
    </location>
</feature>
<dbReference type="CDD" id="cd06268">
    <property type="entry name" value="PBP1_ABC_transporter_LIVBP-like"/>
    <property type="match status" value="1"/>
</dbReference>
<keyword evidence="2 5" id="KW-0812">Transmembrane</keyword>
<feature type="transmembrane region" description="Helical" evidence="5">
    <location>
        <begin position="146"/>
        <end position="168"/>
    </location>
</feature>